<gene>
    <name evidence="1" type="ORF">UO65_3243</name>
</gene>
<sequence length="133" mass="14567">MHSARQRQVMGELLCQVCAGPADQNDDDGTLWLLQDRRTDWPGWPQGMDVTEPPICVHCLPIAIRACPALRESHAAIRAFTAPIVGIRGTLYTPSPTGPVAAGVSVVDFDNPDIRWVLAHQLIRTLHQAVVLN</sequence>
<organism evidence="1 2">
    <name type="scientific">Actinokineospora spheciospongiae</name>
    <dbReference type="NCBI Taxonomy" id="909613"/>
    <lineage>
        <taxon>Bacteria</taxon>
        <taxon>Bacillati</taxon>
        <taxon>Actinomycetota</taxon>
        <taxon>Actinomycetes</taxon>
        <taxon>Pseudonocardiales</taxon>
        <taxon>Pseudonocardiaceae</taxon>
        <taxon>Actinokineospora</taxon>
    </lineage>
</organism>
<accession>W7IKV5</accession>
<dbReference type="Proteomes" id="UP000019277">
    <property type="component" value="Unassembled WGS sequence"/>
</dbReference>
<dbReference type="AlphaFoldDB" id="W7IKV5"/>
<dbReference type="eggNOG" id="ENOG5032T75">
    <property type="taxonomic scope" value="Bacteria"/>
</dbReference>
<evidence type="ECO:0000313" key="1">
    <source>
        <dbReference type="EMBL" id="EWC61505.1"/>
    </source>
</evidence>
<evidence type="ECO:0000313" key="2">
    <source>
        <dbReference type="Proteomes" id="UP000019277"/>
    </source>
</evidence>
<name>W7IKV5_9PSEU</name>
<dbReference type="EMBL" id="AYXG01000109">
    <property type="protein sequence ID" value="EWC61505.1"/>
    <property type="molecule type" value="Genomic_DNA"/>
</dbReference>
<comment type="caution">
    <text evidence="1">The sequence shown here is derived from an EMBL/GenBank/DDBJ whole genome shotgun (WGS) entry which is preliminary data.</text>
</comment>
<protein>
    <submittedName>
        <fullName evidence="1">Uncharacterized protein</fullName>
    </submittedName>
</protein>
<proteinExistence type="predicted"/>
<reference evidence="1 2" key="1">
    <citation type="journal article" date="2014" name="Genome Announc.">
        <title>Draft Genome Sequence of the Antitrypanosomally Active Sponge-Associated Bacterium Actinokineospora sp. Strain EG49.</title>
        <authorList>
            <person name="Harjes J."/>
            <person name="Ryu T."/>
            <person name="Abdelmohsen U.R."/>
            <person name="Moitinho-Silva L."/>
            <person name="Horn H."/>
            <person name="Ravasi T."/>
            <person name="Hentschel U."/>
        </authorList>
    </citation>
    <scope>NUCLEOTIDE SEQUENCE [LARGE SCALE GENOMIC DNA]</scope>
    <source>
        <strain evidence="1 2">EG49</strain>
    </source>
</reference>
<keyword evidence="2" id="KW-1185">Reference proteome</keyword>